<dbReference type="SUPFAM" id="SSF50118">
    <property type="entry name" value="Cell growth inhibitor/plasmid maintenance toxic component"/>
    <property type="match status" value="1"/>
</dbReference>
<feature type="compositionally biased region" description="Polar residues" evidence="1">
    <location>
        <begin position="51"/>
        <end position="63"/>
    </location>
</feature>
<dbReference type="RefSeq" id="WP_339392788.1">
    <property type="nucleotide sequence ID" value="NZ_BAAAAF010000006.1"/>
</dbReference>
<accession>A0ABP3C828</accession>
<dbReference type="InterPro" id="IPR003477">
    <property type="entry name" value="PemK-like"/>
</dbReference>
<keyword evidence="3" id="KW-1185">Reference proteome</keyword>
<sequence length="204" mass="22217">MSWRSIVNRAVQIGVREGMKFLRESQSRSQSQKGPSGAPDSRGTDRPSPPRTQGQSSGGNARTTSDRPDTAGGYPGDYRGPVRVSYSPDLDGDADPGEVVWGWIPFEEDHTQGKDRPSLVIGKDGAWVLVLMLTSKDHIPGGIGEVRSDNGARWMNIGSGDWDSQGRPSEVRLDRIIRLDPNGIRREGAIMDRGVFALVAAEFD</sequence>
<comment type="caution">
    <text evidence="2">The sequence shown here is derived from an EMBL/GenBank/DDBJ whole genome shotgun (WGS) entry which is preliminary data.</text>
</comment>
<dbReference type="Proteomes" id="UP001498238">
    <property type="component" value="Unassembled WGS sequence"/>
</dbReference>
<dbReference type="EMBL" id="BAAAAF010000006">
    <property type="protein sequence ID" value="GAA0035953.1"/>
    <property type="molecule type" value="Genomic_DNA"/>
</dbReference>
<gene>
    <name evidence="2" type="ORF">NCCP602_19140</name>
</gene>
<evidence type="ECO:0000313" key="3">
    <source>
        <dbReference type="Proteomes" id="UP001498238"/>
    </source>
</evidence>
<organism evidence="2 3">
    <name type="scientific">Brevibacterium metallidurans</name>
    <dbReference type="NCBI Taxonomy" id="1482676"/>
    <lineage>
        <taxon>Bacteria</taxon>
        <taxon>Bacillati</taxon>
        <taxon>Actinomycetota</taxon>
        <taxon>Actinomycetes</taxon>
        <taxon>Micrococcales</taxon>
        <taxon>Brevibacteriaceae</taxon>
        <taxon>Brevibacterium</taxon>
    </lineage>
</organism>
<evidence type="ECO:0000313" key="2">
    <source>
        <dbReference type="EMBL" id="GAA0035953.1"/>
    </source>
</evidence>
<name>A0ABP3C828_9MICO</name>
<proteinExistence type="predicted"/>
<reference evidence="2 3" key="1">
    <citation type="submission" date="2024-01" db="EMBL/GenBank/DDBJ databases">
        <title>Characterization of antibiotic resistant novel bacterial strains and their environmental applications.</title>
        <authorList>
            <person name="Manzoor S."/>
            <person name="Abbas S."/>
            <person name="Arshad M."/>
            <person name="Ahmed I."/>
        </authorList>
    </citation>
    <scope>NUCLEOTIDE SEQUENCE [LARGE SCALE GENOMIC DNA]</scope>
    <source>
        <strain evidence="2 3">NCCP-602</strain>
    </source>
</reference>
<protein>
    <submittedName>
        <fullName evidence="2">Type II toxin-antitoxin system PemK/MazF family toxin</fullName>
    </submittedName>
</protein>
<feature type="region of interest" description="Disordered" evidence="1">
    <location>
        <begin position="20"/>
        <end position="91"/>
    </location>
</feature>
<dbReference type="Pfam" id="PF02452">
    <property type="entry name" value="PemK_toxin"/>
    <property type="match status" value="1"/>
</dbReference>
<evidence type="ECO:0000256" key="1">
    <source>
        <dbReference type="SAM" id="MobiDB-lite"/>
    </source>
</evidence>